<evidence type="ECO:0000256" key="3">
    <source>
        <dbReference type="ARBA" id="ARBA00022723"/>
    </source>
</evidence>
<feature type="binding site" evidence="13">
    <location>
        <begin position="274"/>
        <end position="282"/>
    </location>
    <ligand>
        <name>ATP</name>
        <dbReference type="ChEBI" id="CHEBI:30616"/>
    </ligand>
</feature>
<evidence type="ECO:0000313" key="18">
    <source>
        <dbReference type="EMBL" id="QPZ75094.1"/>
    </source>
</evidence>
<feature type="domain" description="Protein kinase" evidence="17">
    <location>
        <begin position="268"/>
        <end position="543"/>
    </location>
</feature>
<dbReference type="PANTHER" id="PTHR11042">
    <property type="entry name" value="EUKARYOTIC TRANSLATION INITIATION FACTOR 2-ALPHA KINASE EIF2-ALPHA KINASE -RELATED"/>
    <property type="match status" value="1"/>
</dbReference>
<feature type="binding site" evidence="14">
    <location>
        <position position="400"/>
    </location>
    <ligand>
        <name>Mg(2+)</name>
        <dbReference type="ChEBI" id="CHEBI:18420"/>
        <label>1</label>
    </ligand>
</feature>
<feature type="region of interest" description="Disordered" evidence="16">
    <location>
        <begin position="194"/>
        <end position="222"/>
    </location>
</feature>
<dbReference type="InterPro" id="IPR017441">
    <property type="entry name" value="Protein_kinase_ATP_BS"/>
</dbReference>
<evidence type="ECO:0000256" key="1">
    <source>
        <dbReference type="ARBA" id="ARBA00004123"/>
    </source>
</evidence>
<keyword evidence="7 14" id="KW-0460">Magnesium</keyword>
<reference evidence="18" key="1">
    <citation type="submission" date="2020-02" db="EMBL/GenBank/DDBJ databases">
        <authorList>
            <person name="Fan Q."/>
            <person name="Xie Z."/>
            <person name="Zhang Y."/>
            <person name="Xie Z."/>
            <person name="Xie L."/>
            <person name="Zeng T."/>
            <person name="Huang J."/>
            <person name="Luo S."/>
            <person name="Zhang M."/>
        </authorList>
    </citation>
    <scope>NUCLEOTIDE SEQUENCE</scope>
    <source>
        <tissue evidence="18">Ovary</tissue>
    </source>
</reference>
<evidence type="ECO:0000256" key="16">
    <source>
        <dbReference type="SAM" id="MobiDB-lite"/>
    </source>
</evidence>
<keyword evidence="5 11" id="KW-0418">Kinase</keyword>
<keyword evidence="9 11" id="KW-0539">Nucleus</keyword>
<keyword evidence="3 11" id="KW-0479">Metal-binding</keyword>
<evidence type="ECO:0000256" key="14">
    <source>
        <dbReference type="PIRSR" id="PIRSR037281-3"/>
    </source>
</evidence>
<comment type="similarity">
    <text evidence="11">Belongs to the protein kinase superfamily. Ser/Thr protein kinase family. WEE1 subfamily.</text>
</comment>
<dbReference type="InterPro" id="IPR050339">
    <property type="entry name" value="CC_SR_Kinase"/>
</dbReference>
<comment type="subcellular location">
    <subcellularLocation>
        <location evidence="1 11">Nucleus</location>
    </subcellularLocation>
</comment>
<evidence type="ECO:0000256" key="13">
    <source>
        <dbReference type="PIRSR" id="PIRSR037281-2"/>
    </source>
</evidence>
<feature type="binding site" evidence="15">
    <location>
        <position position="298"/>
    </location>
    <ligand>
        <name>ATP</name>
        <dbReference type="ChEBI" id="CHEBI:30616"/>
    </ligand>
</feature>
<feature type="binding site" evidence="14">
    <location>
        <position position="438"/>
    </location>
    <ligand>
        <name>Mg(2+)</name>
        <dbReference type="ChEBI" id="CHEBI:18420"/>
        <label>1</label>
    </ligand>
</feature>
<evidence type="ECO:0000256" key="12">
    <source>
        <dbReference type="PIRSR" id="PIRSR037281-1"/>
    </source>
</evidence>
<comment type="catalytic activity">
    <reaction evidence="11">
        <text>L-tyrosyl-[protein] + ATP = O-phospho-L-tyrosyl-[protein] + ADP + H(+)</text>
        <dbReference type="Rhea" id="RHEA:10596"/>
        <dbReference type="Rhea" id="RHEA-COMP:10136"/>
        <dbReference type="Rhea" id="RHEA-COMP:20101"/>
        <dbReference type="ChEBI" id="CHEBI:15378"/>
        <dbReference type="ChEBI" id="CHEBI:30616"/>
        <dbReference type="ChEBI" id="CHEBI:46858"/>
        <dbReference type="ChEBI" id="CHEBI:61978"/>
        <dbReference type="ChEBI" id="CHEBI:456216"/>
        <dbReference type="EC" id="2.7.10.2"/>
    </reaction>
</comment>
<dbReference type="PROSITE" id="PS00107">
    <property type="entry name" value="PROTEIN_KINASE_ATP"/>
    <property type="match status" value="1"/>
</dbReference>
<evidence type="ECO:0000256" key="4">
    <source>
        <dbReference type="ARBA" id="ARBA00022741"/>
    </source>
</evidence>
<dbReference type="SMART" id="SM00220">
    <property type="entry name" value="S_TKc"/>
    <property type="match status" value="1"/>
</dbReference>
<proteinExistence type="evidence at transcript level"/>
<feature type="region of interest" description="Disordered" evidence="16">
    <location>
        <begin position="111"/>
        <end position="132"/>
    </location>
</feature>
<evidence type="ECO:0000256" key="8">
    <source>
        <dbReference type="ARBA" id="ARBA00023137"/>
    </source>
</evidence>
<evidence type="ECO:0000256" key="9">
    <source>
        <dbReference type="ARBA" id="ARBA00023242"/>
    </source>
</evidence>
<dbReference type="SUPFAM" id="SSF56112">
    <property type="entry name" value="Protein kinase-like (PK-like)"/>
    <property type="match status" value="1"/>
</dbReference>
<keyword evidence="8 11" id="KW-0829">Tyrosine-protein kinase</keyword>
<dbReference type="Gene3D" id="3.30.200.20">
    <property type="entry name" value="Phosphorylase Kinase, domain 1"/>
    <property type="match status" value="1"/>
</dbReference>
<dbReference type="GO" id="GO:0000278">
    <property type="term" value="P:mitotic cell cycle"/>
    <property type="evidence" value="ECO:0007669"/>
    <property type="project" value="InterPro"/>
</dbReference>
<evidence type="ECO:0000256" key="2">
    <source>
        <dbReference type="ARBA" id="ARBA00022679"/>
    </source>
</evidence>
<evidence type="ECO:0000259" key="17">
    <source>
        <dbReference type="PROSITE" id="PS50011"/>
    </source>
</evidence>
<keyword evidence="2 11" id="KW-0808">Transferase</keyword>
<dbReference type="FunFam" id="1.10.510.10:FF:000989">
    <property type="entry name" value="Wee1-like protein kinase"/>
    <property type="match status" value="1"/>
</dbReference>
<dbReference type="RefSeq" id="XP_064105274.1">
    <property type="nucleotide sequence ID" value="XM_064249204.1"/>
</dbReference>
<dbReference type="GO" id="GO:0000287">
    <property type="term" value="F:magnesium ion binding"/>
    <property type="evidence" value="ECO:0007669"/>
    <property type="project" value="InterPro"/>
</dbReference>
<dbReference type="GO" id="GO:0005634">
    <property type="term" value="C:nucleus"/>
    <property type="evidence" value="ECO:0007669"/>
    <property type="project" value="UniProtKB-SubCell"/>
</dbReference>
<evidence type="ECO:0000256" key="6">
    <source>
        <dbReference type="ARBA" id="ARBA00022840"/>
    </source>
</evidence>
<dbReference type="PIRSF" id="PIRSF037281">
    <property type="entry name" value="Wee1-like_protein_kinase"/>
    <property type="match status" value="1"/>
</dbReference>
<dbReference type="InterPro" id="IPR000719">
    <property type="entry name" value="Prot_kinase_dom"/>
</dbReference>
<dbReference type="GO" id="GO:0005737">
    <property type="term" value="C:cytoplasm"/>
    <property type="evidence" value="ECO:0007669"/>
    <property type="project" value="TreeGrafter"/>
</dbReference>
<accession>A0A7T3QME2</accession>
<comment type="cofactor">
    <cofactor evidence="14">
        <name>Mg(2+)</name>
        <dbReference type="ChEBI" id="CHEBI:18420"/>
    </cofactor>
    <text evidence="14">Binds 2 magnesium ions per subunit.</text>
</comment>
<dbReference type="Pfam" id="PF00069">
    <property type="entry name" value="Pkinase"/>
    <property type="match status" value="1"/>
</dbReference>
<dbReference type="KEGG" id="mnz:135214823"/>
<evidence type="ECO:0000256" key="11">
    <source>
        <dbReference type="PIRNR" id="PIRNR037281"/>
    </source>
</evidence>
<keyword evidence="4 11" id="KW-0547">Nucleotide-binding</keyword>
<sequence length="639" mass="70475">MCSVLPKMDVAMKLDFESCIEEDEAENASFQTLSSGCDIDGRDISCDDINYHVPPTPSPARLFSPRKSLRTAVRPTTDNTTAQSLESPPYKKIRALRLFDSPATPKTLLLKSTTSGASSGDSSSHSRPVSRTRLFPSARARTLASWNNTTPVTPSPPACAASAVVHSSQHGSGGSTNCNGSARSKVREVANINPFTPSGMLLSSRKRTRSRRDHEANFGETEMSTDMDTSFDDFYCDDSCDECEDETGRPTKRLAMQDANVSRYNHEFLELALIGQGEFGGVYKCRHRLDGCIYAIKKSLKPVAGSVNERIALNEVYAHAVLGKHPHVVRYYSAWAENDHMIIQNEYCNGGSLADVVENCRRTGRRLSENFIKQVLLHTAKGLKYIHSQQLVHMDIKSANIFISREQKVKLPGEDSADDGFEEEQVEDVEEVTYKIGDLGHVTSILNPQVEEGDCRYLPREILQDDFSHLQKADIFALGLTMYEAARGKPLPLNGEEWHNIRNGELEHVPGYSMEFQKLLKQMVHTDPAARPTAAQLVNHPALCPPTSMSRTELRRELNAERLKNEILSRQLKEAAKCLQSLTPGVASTIAAVASGVLAGIAPTPVGVPQFPSQRSGPTTRNSRLIGKKVNRSLSTSDF</sequence>
<dbReference type="PROSITE" id="PS50011">
    <property type="entry name" value="PROTEIN_KINASE_DOM"/>
    <property type="match status" value="1"/>
</dbReference>
<dbReference type="InterPro" id="IPR011009">
    <property type="entry name" value="Kinase-like_dom_sf"/>
</dbReference>
<evidence type="ECO:0000256" key="10">
    <source>
        <dbReference type="ARBA" id="ARBA00037982"/>
    </source>
</evidence>
<dbReference type="InterPro" id="IPR008271">
    <property type="entry name" value="Ser/Thr_kinase_AS"/>
</dbReference>
<evidence type="ECO:0000256" key="5">
    <source>
        <dbReference type="ARBA" id="ARBA00022777"/>
    </source>
</evidence>
<name>A0A7T3QME2_MACNP</name>
<dbReference type="GO" id="GO:0005524">
    <property type="term" value="F:ATP binding"/>
    <property type="evidence" value="ECO:0007669"/>
    <property type="project" value="UniProtKB-UniRule"/>
</dbReference>
<evidence type="ECO:0000256" key="15">
    <source>
        <dbReference type="PROSITE-ProRule" id="PRU10141"/>
    </source>
</evidence>
<protein>
    <recommendedName>
        <fullName evidence="11">Wee1-like protein kinase</fullName>
        <ecNumber evidence="11">2.7.10.2</ecNumber>
    </recommendedName>
</protein>
<dbReference type="EMBL" id="MT103543">
    <property type="protein sequence ID" value="QPZ75094.1"/>
    <property type="molecule type" value="mRNA"/>
</dbReference>
<dbReference type="GeneID" id="135214823"/>
<feature type="binding site" evidence="13">
    <location>
        <position position="297"/>
    </location>
    <ligand>
        <name>ATP</name>
        <dbReference type="ChEBI" id="CHEBI:30616"/>
    </ligand>
</feature>
<dbReference type="PROSITE" id="PS00108">
    <property type="entry name" value="PROTEIN_KINASE_ST"/>
    <property type="match status" value="1"/>
</dbReference>
<dbReference type="GO" id="GO:0004715">
    <property type="term" value="F:non-membrane spanning protein tyrosine kinase activity"/>
    <property type="evidence" value="ECO:0007669"/>
    <property type="project" value="UniProtKB-UniRule"/>
</dbReference>
<dbReference type="Gene3D" id="1.10.510.10">
    <property type="entry name" value="Transferase(Phosphotransferase) domain 1"/>
    <property type="match status" value="1"/>
</dbReference>
<keyword evidence="6 11" id="KW-0067">ATP-binding</keyword>
<organism evidence="18">
    <name type="scientific">Macrobrachium nipponense</name>
    <name type="common">Oriental river shrimp</name>
    <name type="synonym">Palaemon nipponensis</name>
    <dbReference type="NCBI Taxonomy" id="159736"/>
    <lineage>
        <taxon>Eukaryota</taxon>
        <taxon>Metazoa</taxon>
        <taxon>Ecdysozoa</taxon>
        <taxon>Arthropoda</taxon>
        <taxon>Crustacea</taxon>
        <taxon>Multicrustacea</taxon>
        <taxon>Malacostraca</taxon>
        <taxon>Eumalacostraca</taxon>
        <taxon>Eucarida</taxon>
        <taxon>Decapoda</taxon>
        <taxon>Pleocyemata</taxon>
        <taxon>Caridea</taxon>
        <taxon>Palaemonoidea</taxon>
        <taxon>Palaemonidae</taxon>
        <taxon>Macrobrachium</taxon>
    </lineage>
</organism>
<dbReference type="CTD" id="7465"/>
<feature type="active site" description="Proton acceptor" evidence="12">
    <location>
        <position position="395"/>
    </location>
</feature>
<dbReference type="PANTHER" id="PTHR11042:SF185">
    <property type="entry name" value="WEE1-LIKE PROTEIN KINASE"/>
    <property type="match status" value="1"/>
</dbReference>
<dbReference type="AlphaFoldDB" id="A0A7T3QME2"/>
<dbReference type="FunFam" id="3.30.200.20:FF:000115">
    <property type="entry name" value="Wee1-like kinase 2"/>
    <property type="match status" value="1"/>
</dbReference>
<comment type="similarity">
    <text evidence="10">Belongs to the protein kinase superfamily. Ser/Thr protein kinase family. GCN2 subfamily.</text>
</comment>
<dbReference type="EC" id="2.7.10.2" evidence="11"/>
<dbReference type="InterPro" id="IPR017164">
    <property type="entry name" value="Wee1-like_protein_kinase"/>
</dbReference>
<evidence type="ECO:0000256" key="7">
    <source>
        <dbReference type="ARBA" id="ARBA00022842"/>
    </source>
</evidence>